<evidence type="ECO:0000259" key="3">
    <source>
        <dbReference type="Pfam" id="PF00326"/>
    </source>
</evidence>
<dbReference type="STRING" id="452637.Oter_0702"/>
<dbReference type="OrthoDB" id="108903at2"/>
<keyword evidence="5" id="KW-1185">Reference proteome</keyword>
<feature type="signal peptide" evidence="2">
    <location>
        <begin position="1"/>
        <end position="20"/>
    </location>
</feature>
<dbReference type="EMBL" id="CP001032">
    <property type="protein sequence ID" value="ACB73991.1"/>
    <property type="molecule type" value="Genomic_DNA"/>
</dbReference>
<keyword evidence="2" id="KW-0732">Signal</keyword>
<organism evidence="4 5">
    <name type="scientific">Opitutus terrae (strain DSM 11246 / JCM 15787 / PB90-1)</name>
    <dbReference type="NCBI Taxonomy" id="452637"/>
    <lineage>
        <taxon>Bacteria</taxon>
        <taxon>Pseudomonadati</taxon>
        <taxon>Verrucomicrobiota</taxon>
        <taxon>Opitutia</taxon>
        <taxon>Opitutales</taxon>
        <taxon>Opitutaceae</taxon>
        <taxon>Opitutus</taxon>
    </lineage>
</organism>
<name>B1ZUE8_OPITP</name>
<dbReference type="GO" id="GO:0006508">
    <property type="term" value="P:proteolysis"/>
    <property type="evidence" value="ECO:0007669"/>
    <property type="project" value="InterPro"/>
</dbReference>
<sequence>MTRLFRCLPALAFITAAAFAAEPPPKLPIEAFFRTRELTQPRLARDGSKVVFLVRNDPKRQSIAVYDVKTGKGGIVFVPNDYNVDFAFWKGDRIVFGGDVGGNESYALRSIKADGSDIKDLSESWQKYQRATNPLVGGIGGSVFSRLPQDDNHILITGYGVRRNSAGELEAAGEPGFYRLNIHTRRRDRVEVLNDRATGYFVDDQSGTVFGRTIQAGTEEIHEIKDLNGNYRQVGRYPGSSAPISFTGLLPGEKMAIMEVRSPNDHDRGALYAFNRATMQREKLLYEPPVGEMVATKRRPDGRIVGITYEAEKPVTDWFDPAWARIYGSLKQTFPGKQIVIVDSTEDLKIHAVFVYSDREPGTYYLFDAATPVITPLGRVNPMIDPEKMADREPIKYQARDGLEIHGYLTRPAGQKDRKHPLVLLPHGGPFGIRDSWDFDPEAQFLANRGYAVLQVNYRGSGGYGARFQESGKHQWGRKMQDDLTDAVAWAIEEGITVKDRVAIYGASYGGYAALAGLVFTPELYRCGINYVGVSDLRILVRPNEQKGRFFDLFTREWIGSDGNDLWERSPLAHVENIRVPSMHAYGENDPRVDIGHWTQLESELKKYDKPYVYLRERDEGHGFENEQSRIKFYAALERFLDLNMLAEGKVTLGELKAIEMPAKE</sequence>
<evidence type="ECO:0000313" key="5">
    <source>
        <dbReference type="Proteomes" id="UP000007013"/>
    </source>
</evidence>
<dbReference type="Proteomes" id="UP000007013">
    <property type="component" value="Chromosome"/>
</dbReference>
<proteinExistence type="predicted"/>
<evidence type="ECO:0000256" key="1">
    <source>
        <dbReference type="ARBA" id="ARBA00022801"/>
    </source>
</evidence>
<feature type="domain" description="Peptidase S9 prolyl oligopeptidase catalytic" evidence="3">
    <location>
        <begin position="437"/>
        <end position="642"/>
    </location>
</feature>
<protein>
    <submittedName>
        <fullName evidence="4">Peptidase S9 prolyl oligopeptidase active site domain protein</fullName>
    </submittedName>
</protein>
<dbReference type="InterPro" id="IPR029058">
    <property type="entry name" value="AB_hydrolase_fold"/>
</dbReference>
<feature type="chain" id="PRO_5002772108" evidence="2">
    <location>
        <begin position="21"/>
        <end position="665"/>
    </location>
</feature>
<dbReference type="AlphaFoldDB" id="B1ZUE8"/>
<dbReference type="PANTHER" id="PTHR42776:SF27">
    <property type="entry name" value="DIPEPTIDYL PEPTIDASE FAMILY MEMBER 6"/>
    <property type="match status" value="1"/>
</dbReference>
<dbReference type="Pfam" id="PF00326">
    <property type="entry name" value="Peptidase_S9"/>
    <property type="match status" value="1"/>
</dbReference>
<dbReference type="Gene3D" id="3.40.50.1820">
    <property type="entry name" value="alpha/beta hydrolase"/>
    <property type="match status" value="1"/>
</dbReference>
<dbReference type="SUPFAM" id="SSF82171">
    <property type="entry name" value="DPP6 N-terminal domain-like"/>
    <property type="match status" value="2"/>
</dbReference>
<accession>B1ZUE8</accession>
<dbReference type="eggNOG" id="COG1506">
    <property type="taxonomic scope" value="Bacteria"/>
</dbReference>
<evidence type="ECO:0000313" key="4">
    <source>
        <dbReference type="EMBL" id="ACB73991.1"/>
    </source>
</evidence>
<dbReference type="PANTHER" id="PTHR42776">
    <property type="entry name" value="SERINE PEPTIDASE S9 FAMILY MEMBER"/>
    <property type="match status" value="1"/>
</dbReference>
<gene>
    <name evidence="4" type="ordered locus">Oter_0702</name>
</gene>
<dbReference type="GO" id="GO:0004252">
    <property type="term" value="F:serine-type endopeptidase activity"/>
    <property type="evidence" value="ECO:0007669"/>
    <property type="project" value="TreeGrafter"/>
</dbReference>
<evidence type="ECO:0000256" key="2">
    <source>
        <dbReference type="SAM" id="SignalP"/>
    </source>
</evidence>
<dbReference type="RefSeq" id="WP_012373529.1">
    <property type="nucleotide sequence ID" value="NC_010571.1"/>
</dbReference>
<reference evidence="4 5" key="1">
    <citation type="journal article" date="2011" name="J. Bacteriol.">
        <title>Genome sequence of the verrucomicrobium Opitutus terrae PB90-1, an abundant inhabitant of rice paddy soil ecosystems.</title>
        <authorList>
            <person name="van Passel M.W."/>
            <person name="Kant R."/>
            <person name="Palva A."/>
            <person name="Copeland A."/>
            <person name="Lucas S."/>
            <person name="Lapidus A."/>
            <person name="Glavina del Rio T."/>
            <person name="Pitluck S."/>
            <person name="Goltsman E."/>
            <person name="Clum A."/>
            <person name="Sun H."/>
            <person name="Schmutz J."/>
            <person name="Larimer F.W."/>
            <person name="Land M.L."/>
            <person name="Hauser L."/>
            <person name="Kyrpides N."/>
            <person name="Mikhailova N."/>
            <person name="Richardson P.P."/>
            <person name="Janssen P.H."/>
            <person name="de Vos W.M."/>
            <person name="Smidt H."/>
        </authorList>
    </citation>
    <scope>NUCLEOTIDE SEQUENCE [LARGE SCALE GENOMIC DNA]</scope>
    <source>
        <strain evidence="5">DSM 11246 / JCM 15787 / PB90-1</strain>
    </source>
</reference>
<dbReference type="KEGG" id="ote:Oter_0702"/>
<dbReference type="InterPro" id="IPR001375">
    <property type="entry name" value="Peptidase_S9_cat"/>
</dbReference>
<dbReference type="HOGENOM" id="CLU_008615_3_1_0"/>
<dbReference type="SUPFAM" id="SSF53474">
    <property type="entry name" value="alpha/beta-Hydrolases"/>
    <property type="match status" value="1"/>
</dbReference>
<keyword evidence="1" id="KW-0378">Hydrolase</keyword>